<gene>
    <name evidence="1" type="ORF">GALL_499730</name>
</gene>
<evidence type="ECO:0000313" key="1">
    <source>
        <dbReference type="EMBL" id="OIQ68434.1"/>
    </source>
</evidence>
<protein>
    <submittedName>
        <fullName evidence="1">Uncharacterized protein</fullName>
    </submittedName>
</protein>
<organism evidence="1">
    <name type="scientific">mine drainage metagenome</name>
    <dbReference type="NCBI Taxonomy" id="410659"/>
    <lineage>
        <taxon>unclassified sequences</taxon>
        <taxon>metagenomes</taxon>
        <taxon>ecological metagenomes</taxon>
    </lineage>
</organism>
<proteinExistence type="predicted"/>
<dbReference type="AlphaFoldDB" id="A0A1J5PB46"/>
<name>A0A1J5PB46_9ZZZZ</name>
<sequence length="73" mass="8074">MMYYIGDNSTSVDGDDKRIAPNKKSGWSLEYEAPLESSFMFEAEGAGFFRVKNADEKADKSVSTHDCAPIAVF</sequence>
<reference evidence="1" key="1">
    <citation type="submission" date="2016-10" db="EMBL/GenBank/DDBJ databases">
        <title>Sequence of Gallionella enrichment culture.</title>
        <authorList>
            <person name="Poehlein A."/>
            <person name="Muehling M."/>
            <person name="Daniel R."/>
        </authorList>
    </citation>
    <scope>NUCLEOTIDE SEQUENCE</scope>
</reference>
<dbReference type="EMBL" id="MLJW01005311">
    <property type="protein sequence ID" value="OIQ68434.1"/>
    <property type="molecule type" value="Genomic_DNA"/>
</dbReference>
<accession>A0A1J5PB46</accession>
<comment type="caution">
    <text evidence="1">The sequence shown here is derived from an EMBL/GenBank/DDBJ whole genome shotgun (WGS) entry which is preliminary data.</text>
</comment>